<dbReference type="SUPFAM" id="SSF46689">
    <property type="entry name" value="Homeodomain-like"/>
    <property type="match status" value="2"/>
</dbReference>
<dbReference type="GO" id="GO:0003700">
    <property type="term" value="F:DNA-binding transcription factor activity"/>
    <property type="evidence" value="ECO:0007669"/>
    <property type="project" value="InterPro"/>
</dbReference>
<dbReference type="InterPro" id="IPR020449">
    <property type="entry name" value="Tscrpt_reg_AraC-type_HTH"/>
</dbReference>
<dbReference type="PROSITE" id="PS01124">
    <property type="entry name" value="HTH_ARAC_FAMILY_2"/>
    <property type="match status" value="1"/>
</dbReference>
<dbReference type="Gene3D" id="1.10.10.60">
    <property type="entry name" value="Homeodomain-like"/>
    <property type="match status" value="2"/>
</dbReference>
<dbReference type="PRINTS" id="PR00032">
    <property type="entry name" value="HTHARAC"/>
</dbReference>
<dbReference type="OrthoDB" id="9779969at2"/>
<evidence type="ECO:0000256" key="3">
    <source>
        <dbReference type="ARBA" id="ARBA00023163"/>
    </source>
</evidence>
<accession>A0A1M5CSH8</accession>
<dbReference type="InterPro" id="IPR009057">
    <property type="entry name" value="Homeodomain-like_sf"/>
</dbReference>
<sequence>MARKVTTFYRIFFSYLIILIIPISIIGTINYIRISNIVENTVKRESLTMLRQAADIIDVRAKELDKLSFELSSNPRIRNFLYETGPIDVNTRLLIIDIIRDLAIYRAPNGFIDDIFIYSKKNGMVVSSSGMYTLDMFYDVMYKYKDASYEEWKYLLDQYHYRYYVPSKIVTNDNKTSKEVTYLQTLPQDETNVIGTLIIFIDDDQYSSIMSKLVKDSRGYYYILDSNGDVITTNDKKELYLKMVKNNRSTQDDFQSIKYDNNTLVVSHVTSAYNKWRYITIIPLDIFMGQVKGVKKFTIGLVLTCIVIGLIISYYVANKNYKPLKEILSYINRDRLSVLYDDKYDDYKVIYNVIRKSYNEIAAYEEEIKKYKPVFKQDLLMRLLNGSILDVPLEELSKNIDIDLDFDLFAVILIHIDFKKGYSHSTEVEMGLFRLTAMKSIEDIIKRIGAGYLLELNGGLIAIIFTRNGNIEMCRKDLLSLSNEIKEYLEAKLRLKINIGIGKIYSDYKDIARSYEEAKEALDYAVMRENDILFYENIDVENDIYDFTIQKEIQLANCIKAGDEARAVQIIDELYRENICERHLSLGMMKYFVYDVYSTTLKIAHEIEISGICDIFKEHRNFLMFNSIRASIEEIKALVRSICHIVNEHKKRNNRLIEDIVNFIDNNYTNKEISLDMVAEQFDISSQYLSRFFKEHMGFNYIDYLNKKRIEKAKELLLNSNMKIKEIACKTGFDNANTFIKVFRKYEGITPGQFRAN</sequence>
<gene>
    <name evidence="7" type="ORF">SAMN02746089_02184</name>
</gene>
<dbReference type="AlphaFoldDB" id="A0A1M5CSH8"/>
<dbReference type="RefSeq" id="WP_073345231.1">
    <property type="nucleotide sequence ID" value="NZ_FQVH01000030.1"/>
</dbReference>
<feature type="domain" description="HTH araC/xylS-type" evidence="5">
    <location>
        <begin position="658"/>
        <end position="757"/>
    </location>
</feature>
<dbReference type="Proteomes" id="UP000184088">
    <property type="component" value="Unassembled WGS sequence"/>
</dbReference>
<keyword evidence="8" id="KW-1185">Reference proteome</keyword>
<evidence type="ECO:0000259" key="5">
    <source>
        <dbReference type="PROSITE" id="PS01124"/>
    </source>
</evidence>
<keyword evidence="1" id="KW-0805">Transcription regulation</keyword>
<dbReference type="STRING" id="1121256.SAMN02746089_02184"/>
<dbReference type="PROSITE" id="PS00041">
    <property type="entry name" value="HTH_ARAC_FAMILY_1"/>
    <property type="match status" value="1"/>
</dbReference>
<evidence type="ECO:0000256" key="1">
    <source>
        <dbReference type="ARBA" id="ARBA00023015"/>
    </source>
</evidence>
<dbReference type="Pfam" id="PF12833">
    <property type="entry name" value="HTH_18"/>
    <property type="match status" value="1"/>
</dbReference>
<evidence type="ECO:0000256" key="2">
    <source>
        <dbReference type="ARBA" id="ARBA00023125"/>
    </source>
</evidence>
<dbReference type="InterPro" id="IPR018062">
    <property type="entry name" value="HTH_AraC-typ_CS"/>
</dbReference>
<keyword evidence="2 7" id="KW-0238">DNA-binding</keyword>
<dbReference type="Gene3D" id="3.30.450.20">
    <property type="entry name" value="PAS domain"/>
    <property type="match status" value="1"/>
</dbReference>
<evidence type="ECO:0000313" key="8">
    <source>
        <dbReference type="Proteomes" id="UP000184088"/>
    </source>
</evidence>
<evidence type="ECO:0000259" key="6">
    <source>
        <dbReference type="PROSITE" id="PS50887"/>
    </source>
</evidence>
<feature type="transmembrane region" description="Helical" evidence="4">
    <location>
        <begin position="297"/>
        <end position="317"/>
    </location>
</feature>
<feature type="transmembrane region" description="Helical" evidence="4">
    <location>
        <begin position="12"/>
        <end position="34"/>
    </location>
</feature>
<dbReference type="InterPro" id="IPR000160">
    <property type="entry name" value="GGDEF_dom"/>
</dbReference>
<keyword evidence="4" id="KW-0812">Transmembrane</keyword>
<name>A0A1M5CSH8_9THEO</name>
<dbReference type="InterPro" id="IPR018060">
    <property type="entry name" value="HTH_AraC"/>
</dbReference>
<keyword evidence="4" id="KW-1133">Transmembrane helix</keyword>
<proteinExistence type="predicted"/>
<dbReference type="InterPro" id="IPR041522">
    <property type="entry name" value="CdaR_GGDEF"/>
</dbReference>
<protein>
    <submittedName>
        <fullName evidence="7">AraC-type DNA-binding protein</fullName>
    </submittedName>
</protein>
<keyword evidence="4" id="KW-0472">Membrane</keyword>
<dbReference type="SMART" id="SM00342">
    <property type="entry name" value="HTH_ARAC"/>
    <property type="match status" value="1"/>
</dbReference>
<evidence type="ECO:0000313" key="7">
    <source>
        <dbReference type="EMBL" id="SHF57636.1"/>
    </source>
</evidence>
<organism evidence="7 8">
    <name type="scientific">Caldanaerobius fijiensis DSM 17918</name>
    <dbReference type="NCBI Taxonomy" id="1121256"/>
    <lineage>
        <taxon>Bacteria</taxon>
        <taxon>Bacillati</taxon>
        <taxon>Bacillota</taxon>
        <taxon>Clostridia</taxon>
        <taxon>Thermoanaerobacterales</taxon>
        <taxon>Thermoanaerobacteraceae</taxon>
        <taxon>Caldanaerobius</taxon>
    </lineage>
</organism>
<keyword evidence="3" id="KW-0804">Transcription</keyword>
<dbReference type="PROSITE" id="PS50887">
    <property type="entry name" value="GGDEF"/>
    <property type="match status" value="1"/>
</dbReference>
<dbReference type="PANTHER" id="PTHR43280:SF2">
    <property type="entry name" value="HTH-TYPE TRANSCRIPTIONAL REGULATOR EXSA"/>
    <property type="match status" value="1"/>
</dbReference>
<reference evidence="7 8" key="1">
    <citation type="submission" date="2016-11" db="EMBL/GenBank/DDBJ databases">
        <authorList>
            <person name="Jaros S."/>
            <person name="Januszkiewicz K."/>
            <person name="Wedrychowicz H."/>
        </authorList>
    </citation>
    <scope>NUCLEOTIDE SEQUENCE [LARGE SCALE GENOMIC DNA]</scope>
    <source>
        <strain evidence="7 8">DSM 17918</strain>
    </source>
</reference>
<dbReference type="EMBL" id="FQVH01000030">
    <property type="protein sequence ID" value="SHF57636.1"/>
    <property type="molecule type" value="Genomic_DNA"/>
</dbReference>
<feature type="domain" description="GGDEF" evidence="6">
    <location>
        <begin position="407"/>
        <end position="537"/>
    </location>
</feature>
<dbReference type="Pfam" id="PF17853">
    <property type="entry name" value="GGDEF_2"/>
    <property type="match status" value="1"/>
</dbReference>
<dbReference type="GO" id="GO:0043565">
    <property type="term" value="F:sequence-specific DNA binding"/>
    <property type="evidence" value="ECO:0007669"/>
    <property type="project" value="InterPro"/>
</dbReference>
<dbReference type="PANTHER" id="PTHR43280">
    <property type="entry name" value="ARAC-FAMILY TRANSCRIPTIONAL REGULATOR"/>
    <property type="match status" value="1"/>
</dbReference>
<evidence type="ECO:0000256" key="4">
    <source>
        <dbReference type="SAM" id="Phobius"/>
    </source>
</evidence>